<keyword evidence="2" id="KW-1185">Reference proteome</keyword>
<proteinExistence type="predicted"/>
<reference evidence="2" key="1">
    <citation type="journal article" date="2015" name="Nat. Genet.">
        <title>The genome and transcriptome of the zoonotic hookworm Ancylostoma ceylanicum identify infection-specific gene families.</title>
        <authorList>
            <person name="Schwarz E.M."/>
            <person name="Hu Y."/>
            <person name="Antoshechkin I."/>
            <person name="Miller M.M."/>
            <person name="Sternberg P.W."/>
            <person name="Aroian R.V."/>
        </authorList>
    </citation>
    <scope>NUCLEOTIDE SEQUENCE</scope>
    <source>
        <strain evidence="2">HY135</strain>
    </source>
</reference>
<evidence type="ECO:0000313" key="2">
    <source>
        <dbReference type="Proteomes" id="UP000024635"/>
    </source>
</evidence>
<evidence type="ECO:0000313" key="1">
    <source>
        <dbReference type="EMBL" id="EYC42976.1"/>
    </source>
</evidence>
<sequence>MHARTPTENNSEYAEALLEDLNEIKNIYLYASKALEDILTTMKNTLDLTRKYYAYGRKGRQPAHWCLIMRVRPHDER</sequence>
<organism evidence="1 2">
    <name type="scientific">Ancylostoma ceylanicum</name>
    <dbReference type="NCBI Taxonomy" id="53326"/>
    <lineage>
        <taxon>Eukaryota</taxon>
        <taxon>Metazoa</taxon>
        <taxon>Ecdysozoa</taxon>
        <taxon>Nematoda</taxon>
        <taxon>Chromadorea</taxon>
        <taxon>Rhabditida</taxon>
        <taxon>Rhabditina</taxon>
        <taxon>Rhabditomorpha</taxon>
        <taxon>Strongyloidea</taxon>
        <taxon>Ancylostomatidae</taxon>
        <taxon>Ancylostomatinae</taxon>
        <taxon>Ancylostoma</taxon>
    </lineage>
</organism>
<comment type="caution">
    <text evidence="1">The sequence shown here is derived from an EMBL/GenBank/DDBJ whole genome shotgun (WGS) entry which is preliminary data.</text>
</comment>
<accession>A0A016WTP6</accession>
<dbReference type="Proteomes" id="UP000024635">
    <property type="component" value="Unassembled WGS sequence"/>
</dbReference>
<gene>
    <name evidence="1" type="primary">Acey_s0508.g2703</name>
    <name evidence="1" type="ORF">Y032_0508g2703</name>
</gene>
<name>A0A016WTP6_9BILA</name>
<protein>
    <submittedName>
        <fullName evidence="1">Uncharacterized protein</fullName>
    </submittedName>
</protein>
<dbReference type="EMBL" id="JARK01000108">
    <property type="protein sequence ID" value="EYC42976.1"/>
    <property type="molecule type" value="Genomic_DNA"/>
</dbReference>
<dbReference type="AlphaFoldDB" id="A0A016WTP6"/>